<dbReference type="EMBL" id="BONY01000009">
    <property type="protein sequence ID" value="GIH03837.1"/>
    <property type="molecule type" value="Genomic_DNA"/>
</dbReference>
<sequence>MSNTIASRIIAVTAAALSAATLGLVAATATTIAVPAPAYAASSIGGNITRSEILTRATNWYSRRHDSDMTYSMTAFTWDGGHTRQYRRDCSGFVGMAWHLASDPNTQGLDDSAYTVAISRSDLKPGDLLDDTVDNDPGYPFHAILFGGWEDSAKTRFWYYSFGGTPMVKVTGATFSQSTLSGHPTSQYRAFRYKKVVDDVSGTASIYGFLTDGRMTYTAVNVATGDRTHGAVVSTSTLGFVPKAMATLNFNTLLVTNPGGQLFRVDVITNNESLVFNAPVLLGGGWTHDLLAYDGHGSLFGIADGTLRRYTITATKPAASNITSNTVIDNGFTLKTLTTTGTGWILGTTSSGLLLSYRIRGAGDWDRYELRGSTWQVFDNLMARGPVYFGHRPEGSMHRYIDDNPLDGNGSDLTGEGLVDEAGWTQYLLSVQPL</sequence>
<accession>A0A8J3VF68</accession>
<keyword evidence="2" id="KW-1185">Reference proteome</keyword>
<dbReference type="RefSeq" id="WP_203907735.1">
    <property type="nucleotide sequence ID" value="NZ_BONY01000009.1"/>
</dbReference>
<dbReference type="AlphaFoldDB" id="A0A8J3VF68"/>
<gene>
    <name evidence="1" type="ORF">Rhe02_19040</name>
</gene>
<protein>
    <submittedName>
        <fullName evidence="1">Uncharacterized protein</fullName>
    </submittedName>
</protein>
<name>A0A8J3VF68_9ACTN</name>
<proteinExistence type="predicted"/>
<comment type="caution">
    <text evidence="1">The sequence shown here is derived from an EMBL/GenBank/DDBJ whole genome shotgun (WGS) entry which is preliminary data.</text>
</comment>
<dbReference type="Gene3D" id="2.115.10.10">
    <property type="entry name" value="Tachylectin 2"/>
    <property type="match status" value="1"/>
</dbReference>
<evidence type="ECO:0000313" key="2">
    <source>
        <dbReference type="Proteomes" id="UP000612899"/>
    </source>
</evidence>
<organism evidence="1 2">
    <name type="scientific">Rhizocola hellebori</name>
    <dbReference type="NCBI Taxonomy" id="1392758"/>
    <lineage>
        <taxon>Bacteria</taxon>
        <taxon>Bacillati</taxon>
        <taxon>Actinomycetota</taxon>
        <taxon>Actinomycetes</taxon>
        <taxon>Micromonosporales</taxon>
        <taxon>Micromonosporaceae</taxon>
        <taxon>Rhizocola</taxon>
    </lineage>
</organism>
<reference evidence="1" key="1">
    <citation type="submission" date="2021-01" db="EMBL/GenBank/DDBJ databases">
        <title>Whole genome shotgun sequence of Rhizocola hellebori NBRC 109834.</title>
        <authorList>
            <person name="Komaki H."/>
            <person name="Tamura T."/>
        </authorList>
    </citation>
    <scope>NUCLEOTIDE SEQUENCE</scope>
    <source>
        <strain evidence="1">NBRC 109834</strain>
    </source>
</reference>
<dbReference type="Gene3D" id="3.90.1720.10">
    <property type="entry name" value="endopeptidase domain like (from Nostoc punctiforme)"/>
    <property type="match status" value="1"/>
</dbReference>
<evidence type="ECO:0000313" key="1">
    <source>
        <dbReference type="EMBL" id="GIH03837.1"/>
    </source>
</evidence>
<dbReference type="Proteomes" id="UP000612899">
    <property type="component" value="Unassembled WGS sequence"/>
</dbReference>